<comment type="caution">
    <text evidence="3">The sequence shown here is derived from an EMBL/GenBank/DDBJ whole genome shotgun (WGS) entry which is preliminary data.</text>
</comment>
<name>A0A9X1QYL5_9FLAO</name>
<feature type="chain" id="PRO_5040747796" evidence="1">
    <location>
        <begin position="26"/>
        <end position="179"/>
    </location>
</feature>
<evidence type="ECO:0000313" key="3">
    <source>
        <dbReference type="EMBL" id="MCG2418949.1"/>
    </source>
</evidence>
<dbReference type="Proteomes" id="UP001139461">
    <property type="component" value="Unassembled WGS sequence"/>
</dbReference>
<evidence type="ECO:0000256" key="1">
    <source>
        <dbReference type="SAM" id="SignalP"/>
    </source>
</evidence>
<reference evidence="3" key="1">
    <citation type="submission" date="2021-09" db="EMBL/GenBank/DDBJ databases">
        <title>Genome of Aequorivita sp. strain F47161.</title>
        <authorList>
            <person name="Wang Y."/>
        </authorList>
    </citation>
    <scope>NUCLEOTIDE SEQUENCE</scope>
    <source>
        <strain evidence="3">F47161</strain>
    </source>
</reference>
<evidence type="ECO:0000313" key="4">
    <source>
        <dbReference type="Proteomes" id="UP001139461"/>
    </source>
</evidence>
<keyword evidence="1" id="KW-0732">Signal</keyword>
<dbReference type="EMBL" id="JAIRBA010000012">
    <property type="protein sequence ID" value="MCG2418949.1"/>
    <property type="molecule type" value="Genomic_DNA"/>
</dbReference>
<dbReference type="Gene3D" id="1.20.1260.10">
    <property type="match status" value="1"/>
</dbReference>
<dbReference type="InterPro" id="IPR025419">
    <property type="entry name" value="DUF4142"/>
</dbReference>
<proteinExistence type="predicted"/>
<gene>
    <name evidence="3" type="ORF">K8089_07930</name>
</gene>
<feature type="signal peptide" evidence="1">
    <location>
        <begin position="1"/>
        <end position="25"/>
    </location>
</feature>
<keyword evidence="4" id="KW-1185">Reference proteome</keyword>
<evidence type="ECO:0000259" key="2">
    <source>
        <dbReference type="Pfam" id="PF13628"/>
    </source>
</evidence>
<dbReference type="PANTHER" id="PTHR38593">
    <property type="entry name" value="BLR2558 PROTEIN"/>
    <property type="match status" value="1"/>
</dbReference>
<dbReference type="PANTHER" id="PTHR38593:SF1">
    <property type="entry name" value="BLR2558 PROTEIN"/>
    <property type="match status" value="1"/>
</dbReference>
<dbReference type="AlphaFoldDB" id="A0A9X1QYL5"/>
<dbReference type="Pfam" id="PF13628">
    <property type="entry name" value="DUF4142"/>
    <property type="match status" value="1"/>
</dbReference>
<dbReference type="RefSeq" id="WP_237602739.1">
    <property type="nucleotide sequence ID" value="NZ_JAIRBA010000012.1"/>
</dbReference>
<feature type="domain" description="DUF4142" evidence="2">
    <location>
        <begin position="32"/>
        <end position="171"/>
    </location>
</feature>
<accession>A0A9X1QYL5</accession>
<organism evidence="3 4">
    <name type="scientific">Aequorivita vitellina</name>
    <dbReference type="NCBI Taxonomy" id="2874475"/>
    <lineage>
        <taxon>Bacteria</taxon>
        <taxon>Pseudomonadati</taxon>
        <taxon>Bacteroidota</taxon>
        <taxon>Flavobacteriia</taxon>
        <taxon>Flavobacteriales</taxon>
        <taxon>Flavobacteriaceae</taxon>
        <taxon>Aequorivita</taxon>
    </lineage>
</organism>
<sequence>MKTILKIKVLASLFVMLLVSTFGFAQDTPQLNDAEIAKVAVVANQIDVDYAKLAMERSKNPDIREFAQTMIADHNAIIEQAVALVTKLGVVPEDSKVSESLLQQAEATTKKLKAAKGDAFDKAYVANEVAYHKAVISAVKGLLIPQSQNAELKALLKVALPILETHLGHAEMAQSKISK</sequence>
<dbReference type="InterPro" id="IPR012347">
    <property type="entry name" value="Ferritin-like"/>
</dbReference>
<protein>
    <submittedName>
        <fullName evidence="3">DUF4142 domain-containing protein</fullName>
    </submittedName>
</protein>